<dbReference type="SUPFAM" id="SSF102114">
    <property type="entry name" value="Radical SAM enzymes"/>
    <property type="match status" value="1"/>
</dbReference>
<evidence type="ECO:0000256" key="2">
    <source>
        <dbReference type="ARBA" id="ARBA00023004"/>
    </source>
</evidence>
<dbReference type="AlphaFoldDB" id="A0A4Z0CBR6"/>
<dbReference type="GO" id="GO:0046872">
    <property type="term" value="F:metal ion binding"/>
    <property type="evidence" value="ECO:0007669"/>
    <property type="project" value="UniProtKB-KW"/>
</dbReference>
<keyword evidence="3" id="KW-0411">Iron-sulfur</keyword>
<name>A0A4Z0CBR6_9BURK</name>
<evidence type="ECO:0000256" key="3">
    <source>
        <dbReference type="ARBA" id="ARBA00023014"/>
    </source>
</evidence>
<evidence type="ECO:0000256" key="1">
    <source>
        <dbReference type="ARBA" id="ARBA00022723"/>
    </source>
</evidence>
<dbReference type="InterPro" id="IPR040086">
    <property type="entry name" value="MJ0683-like"/>
</dbReference>
<feature type="compositionally biased region" description="Basic and acidic residues" evidence="4">
    <location>
        <begin position="16"/>
        <end position="42"/>
    </location>
</feature>
<proteinExistence type="predicted"/>
<dbReference type="EMBL" id="SMLK01000001">
    <property type="protein sequence ID" value="TFZ09053.1"/>
    <property type="molecule type" value="Genomic_DNA"/>
</dbReference>
<dbReference type="PANTHER" id="PTHR43432">
    <property type="entry name" value="SLR0285 PROTEIN"/>
    <property type="match status" value="1"/>
</dbReference>
<sequence length="364" mass="40320">MVQFVKGRGVGSNARSRFDSWGREKDLDHHEQQRTSEEPEELIPRRATEVRLVEARSILSYNDSPDLGFEQSINPYQGCEHGCVYCYARPSHAYLGMSPGLDFETKIQAKTNAAALLRKELSRPAYRPSLIALGANTDPYQPAERELRITRSVLEVLADFNAPVSITTKSALVTRDLDILAKMAAKGLARVNMSLATVNPTLARIMDPRANAPHRRLRAITELSQAGVPVSVFASPMIPAVNDRELESILEAAAGAGATSASMIVLRLPLEVRDLFVEWLNEHFPDRAAHVMSLVRQMRGGADYDSNFGTRMRGTGQYAALLRQRFEMAVRRLGLLRRHDALDTALFRVPGSLPPDAQASLFEA</sequence>
<dbReference type="InterPro" id="IPR058240">
    <property type="entry name" value="rSAM_sf"/>
</dbReference>
<keyword evidence="1" id="KW-0479">Metal-binding</keyword>
<comment type="caution">
    <text evidence="6">The sequence shown here is derived from an EMBL/GenBank/DDBJ whole genome shotgun (WGS) entry which is preliminary data.</text>
</comment>
<dbReference type="InterPro" id="IPR006638">
    <property type="entry name" value="Elp3/MiaA/NifB-like_rSAM"/>
</dbReference>
<dbReference type="Proteomes" id="UP000297839">
    <property type="component" value="Unassembled WGS sequence"/>
</dbReference>
<reference evidence="6 7" key="1">
    <citation type="submission" date="2019-03" db="EMBL/GenBank/DDBJ databases">
        <title>Ramlibacter sp. 18x22-1, whole genome shotgun sequence.</title>
        <authorList>
            <person name="Zhang X."/>
            <person name="Feng G."/>
            <person name="Zhu H."/>
        </authorList>
    </citation>
    <scope>NUCLEOTIDE SEQUENCE [LARGE SCALE GENOMIC DNA]</scope>
    <source>
        <strain evidence="6 7">18x22-1</strain>
    </source>
</reference>
<dbReference type="Pfam" id="PF04055">
    <property type="entry name" value="Radical_SAM"/>
    <property type="match status" value="1"/>
</dbReference>
<feature type="domain" description="Radical SAM core" evidence="5">
    <location>
        <begin position="65"/>
        <end position="302"/>
    </location>
</feature>
<keyword evidence="2" id="KW-0408">Iron</keyword>
<dbReference type="CDD" id="cd01335">
    <property type="entry name" value="Radical_SAM"/>
    <property type="match status" value="1"/>
</dbReference>
<dbReference type="InterPro" id="IPR007197">
    <property type="entry name" value="rSAM"/>
</dbReference>
<accession>A0A4Z0CBR6</accession>
<gene>
    <name evidence="6" type="ORF">EZ216_07230</name>
</gene>
<organism evidence="6 7">
    <name type="scientific">Ramlibacter humi</name>
    <dbReference type="NCBI Taxonomy" id="2530451"/>
    <lineage>
        <taxon>Bacteria</taxon>
        <taxon>Pseudomonadati</taxon>
        <taxon>Pseudomonadota</taxon>
        <taxon>Betaproteobacteria</taxon>
        <taxon>Burkholderiales</taxon>
        <taxon>Comamonadaceae</taxon>
        <taxon>Ramlibacter</taxon>
    </lineage>
</organism>
<feature type="region of interest" description="Disordered" evidence="4">
    <location>
        <begin position="1"/>
        <end position="42"/>
    </location>
</feature>
<dbReference type="PROSITE" id="PS51918">
    <property type="entry name" value="RADICAL_SAM"/>
    <property type="match status" value="1"/>
</dbReference>
<dbReference type="SFLD" id="SFLDS00029">
    <property type="entry name" value="Radical_SAM"/>
    <property type="match status" value="1"/>
</dbReference>
<dbReference type="OrthoDB" id="9785699at2"/>
<protein>
    <submittedName>
        <fullName evidence="6">PA0069 family radical SAM protein</fullName>
    </submittedName>
</protein>
<dbReference type="SMART" id="SM00729">
    <property type="entry name" value="Elp3"/>
    <property type="match status" value="1"/>
</dbReference>
<dbReference type="PANTHER" id="PTHR43432:SF3">
    <property type="entry name" value="SLR0285 PROTEIN"/>
    <property type="match status" value="1"/>
</dbReference>
<dbReference type="SFLD" id="SFLDG01084">
    <property type="entry name" value="Uncharacterised_Radical_SAM_Su"/>
    <property type="match status" value="1"/>
</dbReference>
<dbReference type="GO" id="GO:0051536">
    <property type="term" value="F:iron-sulfur cluster binding"/>
    <property type="evidence" value="ECO:0007669"/>
    <property type="project" value="UniProtKB-KW"/>
</dbReference>
<dbReference type="GO" id="GO:0003824">
    <property type="term" value="F:catalytic activity"/>
    <property type="evidence" value="ECO:0007669"/>
    <property type="project" value="InterPro"/>
</dbReference>
<evidence type="ECO:0000259" key="5">
    <source>
        <dbReference type="PROSITE" id="PS51918"/>
    </source>
</evidence>
<evidence type="ECO:0000313" key="7">
    <source>
        <dbReference type="Proteomes" id="UP000297839"/>
    </source>
</evidence>
<evidence type="ECO:0000256" key="4">
    <source>
        <dbReference type="SAM" id="MobiDB-lite"/>
    </source>
</evidence>
<evidence type="ECO:0000313" key="6">
    <source>
        <dbReference type="EMBL" id="TFZ09053.1"/>
    </source>
</evidence>
<dbReference type="Gene3D" id="3.80.30.30">
    <property type="match status" value="1"/>
</dbReference>
<dbReference type="NCBIfam" id="NF033668">
    <property type="entry name" value="rSAM_PA0069"/>
    <property type="match status" value="1"/>
</dbReference>
<keyword evidence="7" id="KW-1185">Reference proteome</keyword>